<gene>
    <name evidence="5" type="ORF">O7R10_00355</name>
</gene>
<comment type="similarity">
    <text evidence="1">Belongs to the prokaryotic/mitochondrial release factor family.</text>
</comment>
<reference evidence="5" key="1">
    <citation type="submission" date="2022-12" db="EMBL/GenBank/DDBJ databases">
        <title>Genomic Characterization of Candidatus Phytoplasma sacchari in China.</title>
        <authorList>
            <person name="Zhang R.-Y."/>
        </authorList>
    </citation>
    <scope>NUCLEOTIDE SEQUENCE [LARGE SCALE GENOMIC DNA]</scope>
    <source>
        <strain evidence="5">SCWL1</strain>
    </source>
</reference>
<proteinExistence type="inferred from homology"/>
<name>A0ABY7M3G0_9MOLU</name>
<dbReference type="SMART" id="SM00937">
    <property type="entry name" value="PCRF"/>
    <property type="match status" value="1"/>
</dbReference>
<dbReference type="Pfam" id="PF03462">
    <property type="entry name" value="PCRF"/>
    <property type="match status" value="1"/>
</dbReference>
<evidence type="ECO:0000256" key="2">
    <source>
        <dbReference type="ARBA" id="ARBA00022481"/>
    </source>
</evidence>
<dbReference type="PANTHER" id="PTHR43804:SF7">
    <property type="entry name" value="LD18447P"/>
    <property type="match status" value="1"/>
</dbReference>
<dbReference type="Pfam" id="PF00472">
    <property type="entry name" value="RF-1"/>
    <property type="match status" value="1"/>
</dbReference>
<sequence length="354" mass="41906">MFEEIDIIKKKYFDFKKKISENHKDFINIDLLKKIHNLEKIILLYDEYILLKKEEKKIIEIIKNDKNEDNELIILAKEELKILRDRIQKTNLQLKEKIFSKKKEEYNGVVIEIQGAAGGNESHLFAADLFRAYMKYSENKKWKTEVVNYNTGFKNGFSFIEFLIYGKDVYSFLKYESGIHRVQRVPITEKKGRIHTSTVKILVIPEQKKINLDLNWKDIRVDTFNASGPGGQSVNTTKSAVRLTHLPTKISVACQIAKSQHQNKEKAFQLLKNRIFYQISNFQHEKQNIIKKKVFGKGERSEKIRTYNYSQNKIVDHRFNLTFYKLDLFMDGKINIVIDHIIEEFNKKKIKKEF</sequence>
<evidence type="ECO:0000313" key="5">
    <source>
        <dbReference type="EMBL" id="WBL31505.1"/>
    </source>
</evidence>
<dbReference type="EMBL" id="CP115156">
    <property type="protein sequence ID" value="WBL31505.1"/>
    <property type="molecule type" value="Genomic_DNA"/>
</dbReference>
<organism evidence="5 6">
    <name type="scientific">Candidatus Phytoplasma sacchari</name>
    <dbReference type="NCBI Taxonomy" id="2609813"/>
    <lineage>
        <taxon>Bacteria</taxon>
        <taxon>Bacillati</taxon>
        <taxon>Mycoplasmatota</taxon>
        <taxon>Mollicutes</taxon>
        <taxon>Acholeplasmatales</taxon>
        <taxon>Acholeplasmataceae</taxon>
        <taxon>Candidatus Phytoplasma</taxon>
        <taxon>16SrXI (Rice yellow dwarf group)</taxon>
    </lineage>
</organism>
<evidence type="ECO:0000259" key="4">
    <source>
        <dbReference type="SMART" id="SM00937"/>
    </source>
</evidence>
<dbReference type="Gene3D" id="3.30.70.1660">
    <property type="match status" value="1"/>
</dbReference>
<dbReference type="PANTHER" id="PTHR43804">
    <property type="entry name" value="LD18447P"/>
    <property type="match status" value="1"/>
</dbReference>
<dbReference type="Gene3D" id="3.30.160.20">
    <property type="match status" value="1"/>
</dbReference>
<keyword evidence="3" id="KW-0648">Protein biosynthesis</keyword>
<dbReference type="Proteomes" id="UP001210120">
    <property type="component" value="Chromosome"/>
</dbReference>
<feature type="domain" description="Peptide chain release factor" evidence="4">
    <location>
        <begin position="61"/>
        <end position="176"/>
    </location>
</feature>
<dbReference type="InterPro" id="IPR005139">
    <property type="entry name" value="PCRF"/>
</dbReference>
<dbReference type="SUPFAM" id="SSF75620">
    <property type="entry name" value="Release factor"/>
    <property type="match status" value="1"/>
</dbReference>
<keyword evidence="6" id="KW-1185">Reference proteome</keyword>
<dbReference type="InterPro" id="IPR045853">
    <property type="entry name" value="Pep_chain_release_fac_I_sf"/>
</dbReference>
<protein>
    <submittedName>
        <fullName evidence="5">PCRF domain-containing protein</fullName>
    </submittedName>
</protein>
<evidence type="ECO:0000313" key="6">
    <source>
        <dbReference type="Proteomes" id="UP001210120"/>
    </source>
</evidence>
<accession>A0ABY7M3G0</accession>
<keyword evidence="2" id="KW-0488">Methylation</keyword>
<dbReference type="InterPro" id="IPR050057">
    <property type="entry name" value="Prokaryotic/Mito_RF"/>
</dbReference>
<dbReference type="InterPro" id="IPR000352">
    <property type="entry name" value="Pep_chain_release_fac_I"/>
</dbReference>
<evidence type="ECO:0000256" key="1">
    <source>
        <dbReference type="ARBA" id="ARBA00010835"/>
    </source>
</evidence>
<evidence type="ECO:0000256" key="3">
    <source>
        <dbReference type="ARBA" id="ARBA00022917"/>
    </source>
</evidence>